<gene>
    <name evidence="2" type="ORF">AVDCRST_MAG11-2233</name>
</gene>
<name>A0A6J4LB47_9BACT</name>
<organism evidence="2">
    <name type="scientific">uncultured Gemmatimonadaceae bacterium</name>
    <dbReference type="NCBI Taxonomy" id="246130"/>
    <lineage>
        <taxon>Bacteria</taxon>
        <taxon>Pseudomonadati</taxon>
        <taxon>Gemmatimonadota</taxon>
        <taxon>Gemmatimonadia</taxon>
        <taxon>Gemmatimonadales</taxon>
        <taxon>Gemmatimonadaceae</taxon>
        <taxon>environmental samples</taxon>
    </lineage>
</organism>
<protein>
    <submittedName>
        <fullName evidence="2">Uncharacterized protein</fullName>
    </submittedName>
</protein>
<feature type="compositionally biased region" description="Low complexity" evidence="1">
    <location>
        <begin position="1"/>
        <end position="10"/>
    </location>
</feature>
<feature type="non-terminal residue" evidence="2">
    <location>
        <position position="1"/>
    </location>
</feature>
<accession>A0A6J4LB47</accession>
<proteinExistence type="predicted"/>
<sequence>RRAAPGAGRAPRADRRAGGRQPWRRGRCRNRRRRAGGALRAGRAPAGARLPQHGRRDALASGRPL</sequence>
<feature type="compositionally biased region" description="Basic residues" evidence="1">
    <location>
        <begin position="22"/>
        <end position="35"/>
    </location>
</feature>
<feature type="compositionally biased region" description="Low complexity" evidence="1">
    <location>
        <begin position="36"/>
        <end position="49"/>
    </location>
</feature>
<dbReference type="EMBL" id="CADCTU010000517">
    <property type="protein sequence ID" value="CAA9326098.1"/>
    <property type="molecule type" value="Genomic_DNA"/>
</dbReference>
<dbReference type="AlphaFoldDB" id="A0A6J4LB47"/>
<reference evidence="2" key="1">
    <citation type="submission" date="2020-02" db="EMBL/GenBank/DDBJ databases">
        <authorList>
            <person name="Meier V. D."/>
        </authorList>
    </citation>
    <scope>NUCLEOTIDE SEQUENCE</scope>
    <source>
        <strain evidence="2">AVDCRST_MAG11</strain>
    </source>
</reference>
<evidence type="ECO:0000256" key="1">
    <source>
        <dbReference type="SAM" id="MobiDB-lite"/>
    </source>
</evidence>
<evidence type="ECO:0000313" key="2">
    <source>
        <dbReference type="EMBL" id="CAA9326098.1"/>
    </source>
</evidence>
<feature type="non-terminal residue" evidence="2">
    <location>
        <position position="65"/>
    </location>
</feature>
<feature type="region of interest" description="Disordered" evidence="1">
    <location>
        <begin position="1"/>
        <end position="65"/>
    </location>
</feature>